<evidence type="ECO:0000313" key="1">
    <source>
        <dbReference type="EMBL" id="RKR13725.1"/>
    </source>
</evidence>
<comment type="caution">
    <text evidence="1">The sequence shown here is derived from an EMBL/GenBank/DDBJ whole genome shotgun (WGS) entry which is preliminary data.</text>
</comment>
<sequence length="137" mass="15673">MTDIPTDDYNGATRVEYLLGAPLHENAVRQWPQMREIVRGRQLIADVEGNFPELTLEIGRRHRLGTTTIVVEWTCNYGDGRLYRNVTIGELVDGTVTHITDYWGEPVETPDWRKGMTDRLEMPADGVWKDAAHLGRH</sequence>
<dbReference type="OrthoDB" id="3826377at2"/>
<dbReference type="Gene3D" id="3.10.450.50">
    <property type="match status" value="1"/>
</dbReference>
<evidence type="ECO:0000313" key="2">
    <source>
        <dbReference type="Proteomes" id="UP000276055"/>
    </source>
</evidence>
<dbReference type="RefSeq" id="WP_120954994.1">
    <property type="nucleotide sequence ID" value="NZ_RBIR01000009.1"/>
</dbReference>
<evidence type="ECO:0008006" key="3">
    <source>
        <dbReference type="Google" id="ProtNLM"/>
    </source>
</evidence>
<dbReference type="EMBL" id="RBIR01000009">
    <property type="protein sequence ID" value="RKR13725.1"/>
    <property type="molecule type" value="Genomic_DNA"/>
</dbReference>
<organism evidence="1 2">
    <name type="scientific">Arthrobacter oryzae</name>
    <dbReference type="NCBI Taxonomy" id="409290"/>
    <lineage>
        <taxon>Bacteria</taxon>
        <taxon>Bacillati</taxon>
        <taxon>Actinomycetota</taxon>
        <taxon>Actinomycetes</taxon>
        <taxon>Micrococcales</taxon>
        <taxon>Micrococcaceae</taxon>
        <taxon>Arthrobacter</taxon>
    </lineage>
</organism>
<dbReference type="SUPFAM" id="SSF54427">
    <property type="entry name" value="NTF2-like"/>
    <property type="match status" value="1"/>
</dbReference>
<proteinExistence type="predicted"/>
<protein>
    <recommendedName>
        <fullName evidence="3">Nuclear transport factor 2 family protein</fullName>
    </recommendedName>
</protein>
<dbReference type="AlphaFoldDB" id="A0A495EA13"/>
<name>A0A495EA13_9MICC</name>
<dbReference type="InterPro" id="IPR032710">
    <property type="entry name" value="NTF2-like_dom_sf"/>
</dbReference>
<reference evidence="1 2" key="1">
    <citation type="submission" date="2018-10" db="EMBL/GenBank/DDBJ databases">
        <title>Genomic Encyclopedia of Type Strains, Phase IV (KMG-IV): sequencing the most valuable type-strain genomes for metagenomic binning, comparative biology and taxonomic classification.</title>
        <authorList>
            <person name="Goeker M."/>
        </authorList>
    </citation>
    <scope>NUCLEOTIDE SEQUENCE [LARGE SCALE GENOMIC DNA]</scope>
    <source>
        <strain evidence="1 2">DSM 25586</strain>
    </source>
</reference>
<accession>A0A495EA13</accession>
<gene>
    <name evidence="1" type="ORF">C8D78_3386</name>
</gene>
<dbReference type="Proteomes" id="UP000276055">
    <property type="component" value="Unassembled WGS sequence"/>
</dbReference>